<organism evidence="1 2">
    <name type="scientific">Paenibacillus agricola</name>
    <dbReference type="NCBI Taxonomy" id="2716264"/>
    <lineage>
        <taxon>Bacteria</taxon>
        <taxon>Bacillati</taxon>
        <taxon>Bacillota</taxon>
        <taxon>Bacilli</taxon>
        <taxon>Bacillales</taxon>
        <taxon>Paenibacillaceae</taxon>
        <taxon>Paenibacillus</taxon>
    </lineage>
</organism>
<dbReference type="Proteomes" id="UP001165962">
    <property type="component" value="Unassembled WGS sequence"/>
</dbReference>
<keyword evidence="2" id="KW-1185">Reference proteome</keyword>
<gene>
    <name evidence="1" type="ORF">G9U52_37815</name>
</gene>
<sequence length="515" mass="58259">MDILTFIFDRAKITLSLSLHPEQGYTFRTLTKDKPLWISQAVSKLPSTCLPSKYLMLDQTEVQIEIHELLDLRNQLCEMMKESTFKRYHILIDPLIMNLHHIECPENFLIECTWDHHHHKLVVQFLNGVEPHLDGWFQKGNEIWNIPGWTSQDNRWLFNKVEPGLLPYFIDEVMSDMKSRGLPIICPIQFLHEDAIHIAIGDITQETVQLSINWNCQSPMDIPGLDDYVIDGDRLYLGPHLDPLMEFFTIYPIQNGLSLISGDGIPYFIEMLSGEWSHFISGDKERLLETHIIGLEFQLFLLGQTSIINGVGNPSAIPMLSVNGLYVSASDISRQIRPGKRFVSSESGWLPVSLLNQIGIGSMGRATNGSSLEAPIQLLPAEIFNRGSARLEGPWSRFELLGHNWQSGEGNPTLQHLQFLSMWGINGGVLGGLSQWSKPLHDFLQDLTEQYSDSHILIVGKLVQLESLKNLWGESIDILWLTSSAVLNKSAGHNPQWIAMTPSLLSKEAALQKKI</sequence>
<evidence type="ECO:0000313" key="1">
    <source>
        <dbReference type="EMBL" id="NHN35456.1"/>
    </source>
</evidence>
<comment type="caution">
    <text evidence="1">The sequence shown here is derived from an EMBL/GenBank/DDBJ whole genome shotgun (WGS) entry which is preliminary data.</text>
</comment>
<reference evidence="1" key="1">
    <citation type="submission" date="2020-03" db="EMBL/GenBank/DDBJ databases">
        <title>Draft sequencing of Paenibacilllus sp. S3N08.</title>
        <authorList>
            <person name="Kim D.-U."/>
        </authorList>
    </citation>
    <scope>NUCLEOTIDE SEQUENCE</scope>
    <source>
        <strain evidence="1">S3N08</strain>
    </source>
</reference>
<evidence type="ECO:0000313" key="2">
    <source>
        <dbReference type="Proteomes" id="UP001165962"/>
    </source>
</evidence>
<protein>
    <submittedName>
        <fullName evidence="1">Uncharacterized protein</fullName>
    </submittedName>
</protein>
<proteinExistence type="predicted"/>
<accession>A0ABX0JM52</accession>
<dbReference type="RefSeq" id="WP_166158334.1">
    <property type="nucleotide sequence ID" value="NZ_JAAOIW010000037.1"/>
</dbReference>
<name>A0ABX0JM52_9BACL</name>
<dbReference type="EMBL" id="JAAOIW010000037">
    <property type="protein sequence ID" value="NHN35456.1"/>
    <property type="molecule type" value="Genomic_DNA"/>
</dbReference>